<sequence length="77" mass="8313">MPSTSPATLADFVPARKPRAAAAGKTLSADMIHPWYRMSIAAFNKKAKSSINDDYEITVASEAASTEATQIELQSKR</sequence>
<evidence type="ECO:0000313" key="2">
    <source>
        <dbReference type="Proteomes" id="UP001216150"/>
    </source>
</evidence>
<name>A0AAD6DAA5_9EURO</name>
<dbReference type="Proteomes" id="UP001216150">
    <property type="component" value="Unassembled WGS sequence"/>
</dbReference>
<keyword evidence="2" id="KW-1185">Reference proteome</keyword>
<comment type="caution">
    <text evidence="1">The sequence shown here is derived from an EMBL/GenBank/DDBJ whole genome shotgun (WGS) entry which is preliminary data.</text>
</comment>
<reference evidence="1 2" key="1">
    <citation type="journal article" date="2023" name="IMA Fungus">
        <title>Comparative genomic study of the Penicillium genus elucidates a diverse pangenome and 15 lateral gene transfer events.</title>
        <authorList>
            <person name="Petersen C."/>
            <person name="Sorensen T."/>
            <person name="Nielsen M.R."/>
            <person name="Sondergaard T.E."/>
            <person name="Sorensen J.L."/>
            <person name="Fitzpatrick D.A."/>
            <person name="Frisvad J.C."/>
            <person name="Nielsen K.L."/>
        </authorList>
    </citation>
    <scope>NUCLEOTIDE SEQUENCE [LARGE SCALE GENOMIC DNA]</scope>
    <source>
        <strain evidence="1 2">IBT 29057</strain>
    </source>
</reference>
<dbReference type="EMBL" id="JAQJAC010000010">
    <property type="protein sequence ID" value="KAJ5569080.1"/>
    <property type="molecule type" value="Genomic_DNA"/>
</dbReference>
<accession>A0AAD6DAA5</accession>
<gene>
    <name evidence="1" type="ORF">N7450_011566</name>
</gene>
<evidence type="ECO:0000313" key="1">
    <source>
        <dbReference type="EMBL" id="KAJ5569080.1"/>
    </source>
</evidence>
<organism evidence="1 2">
    <name type="scientific">Penicillium hetheringtonii</name>
    <dbReference type="NCBI Taxonomy" id="911720"/>
    <lineage>
        <taxon>Eukaryota</taxon>
        <taxon>Fungi</taxon>
        <taxon>Dikarya</taxon>
        <taxon>Ascomycota</taxon>
        <taxon>Pezizomycotina</taxon>
        <taxon>Eurotiomycetes</taxon>
        <taxon>Eurotiomycetidae</taxon>
        <taxon>Eurotiales</taxon>
        <taxon>Aspergillaceae</taxon>
        <taxon>Penicillium</taxon>
    </lineage>
</organism>
<dbReference type="AlphaFoldDB" id="A0AAD6DAA5"/>
<protein>
    <submittedName>
        <fullName evidence="1">Uncharacterized protein</fullName>
    </submittedName>
</protein>
<proteinExistence type="predicted"/>